<dbReference type="EMBL" id="CAJVRL010000046">
    <property type="protein sequence ID" value="CAG8952617.1"/>
    <property type="molecule type" value="Genomic_DNA"/>
</dbReference>
<accession>A0A9N9KW67</accession>
<evidence type="ECO:0000256" key="1">
    <source>
        <dbReference type="SAM" id="MobiDB-lite"/>
    </source>
</evidence>
<dbReference type="InterPro" id="IPR022190">
    <property type="entry name" value="DUF3716"/>
</dbReference>
<proteinExistence type="predicted"/>
<feature type="region of interest" description="Disordered" evidence="1">
    <location>
        <begin position="1"/>
        <end position="27"/>
    </location>
</feature>
<dbReference type="Proteomes" id="UP000696280">
    <property type="component" value="Unassembled WGS sequence"/>
</dbReference>
<organism evidence="2 3">
    <name type="scientific">Hymenoscyphus fraxineus</name>
    <dbReference type="NCBI Taxonomy" id="746836"/>
    <lineage>
        <taxon>Eukaryota</taxon>
        <taxon>Fungi</taxon>
        <taxon>Dikarya</taxon>
        <taxon>Ascomycota</taxon>
        <taxon>Pezizomycotina</taxon>
        <taxon>Leotiomycetes</taxon>
        <taxon>Helotiales</taxon>
        <taxon>Helotiaceae</taxon>
        <taxon>Hymenoscyphus</taxon>
    </lineage>
</organism>
<dbReference type="Pfam" id="PF12511">
    <property type="entry name" value="DUF3716"/>
    <property type="match status" value="1"/>
</dbReference>
<feature type="compositionally biased region" description="Basic and acidic residues" evidence="1">
    <location>
        <begin position="153"/>
        <end position="166"/>
    </location>
</feature>
<reference evidence="2" key="1">
    <citation type="submission" date="2021-07" db="EMBL/GenBank/DDBJ databases">
        <authorList>
            <person name="Durling M."/>
        </authorList>
    </citation>
    <scope>NUCLEOTIDE SEQUENCE</scope>
</reference>
<comment type="caution">
    <text evidence="2">The sequence shown here is derived from an EMBL/GenBank/DDBJ whole genome shotgun (WGS) entry which is preliminary data.</text>
</comment>
<sequence length="219" mass="23844">MNQKQKPFDTCSPADTNNAINRARASTDATARKIITNPGMSRKRDLALVTKRGSTPLRDPSEPAPHSYCIASAVGYIYGDLQDNDNYCERCERGSGIYPFCVTVSDWTARKKFFGGGCVNCRYTDHPERCSLNKKKKKGMLDMDESDPPGPPDGRRAPDNEAHGDSAEDGDEDGNTVAEPGDGDVDEVISEAGNNDEDTLAGEDMQSVASDEIMDIRDV</sequence>
<evidence type="ECO:0000313" key="2">
    <source>
        <dbReference type="EMBL" id="CAG8952617.1"/>
    </source>
</evidence>
<name>A0A9N9KW67_9HELO</name>
<feature type="compositionally biased region" description="Acidic residues" evidence="1">
    <location>
        <begin position="181"/>
        <end position="201"/>
    </location>
</feature>
<evidence type="ECO:0000313" key="3">
    <source>
        <dbReference type="Proteomes" id="UP000696280"/>
    </source>
</evidence>
<keyword evidence="3" id="KW-1185">Reference proteome</keyword>
<protein>
    <submittedName>
        <fullName evidence="2">Uncharacterized protein</fullName>
    </submittedName>
</protein>
<gene>
    <name evidence="2" type="ORF">HYFRA_00009723</name>
</gene>
<feature type="region of interest" description="Disordered" evidence="1">
    <location>
        <begin position="134"/>
        <end position="219"/>
    </location>
</feature>
<dbReference type="AlphaFoldDB" id="A0A9N9KW67"/>